<feature type="domain" description="Tankyrase 1-binding protein C-terminal" evidence="2">
    <location>
        <begin position="1614"/>
        <end position="1782"/>
    </location>
</feature>
<evidence type="ECO:0000313" key="3">
    <source>
        <dbReference type="Proteomes" id="UP000515202"/>
    </source>
</evidence>
<feature type="region of interest" description="Disordered" evidence="1">
    <location>
        <begin position="1027"/>
        <end position="1065"/>
    </location>
</feature>
<feature type="compositionally biased region" description="Polar residues" evidence="1">
    <location>
        <begin position="1268"/>
        <end position="1277"/>
    </location>
</feature>
<feature type="compositionally biased region" description="Basic and acidic residues" evidence="1">
    <location>
        <begin position="1655"/>
        <end position="1665"/>
    </location>
</feature>
<evidence type="ECO:0000259" key="2">
    <source>
        <dbReference type="SMART" id="SM01319"/>
    </source>
</evidence>
<dbReference type="SMART" id="SM01319">
    <property type="entry name" value="Tankyrase_bdg_C"/>
    <property type="match status" value="1"/>
</dbReference>
<feature type="compositionally biased region" description="Polar residues" evidence="1">
    <location>
        <begin position="1305"/>
        <end position="1318"/>
    </location>
</feature>
<feature type="compositionally biased region" description="Basic and acidic residues" evidence="1">
    <location>
        <begin position="633"/>
        <end position="643"/>
    </location>
</feature>
<feature type="compositionally biased region" description="Polar residues" evidence="1">
    <location>
        <begin position="1195"/>
        <end position="1208"/>
    </location>
</feature>
<sequence length="1791" mass="195447">MSDVFNPHGFATITMVTRVEVSSIASLTGVPGLGEVTKEETLKRTYFCQAGDASGAPSVRLLEGKSPLRSPARLLPLPRLAPKPFFKEKAPDMKSPVVSVQPSPTRPSPSCGPSQDVVAKGLGERTPSLVGQETGSGEGLRRSSSLFNKATFLRPSSSTMVVFETTKAGPALEKGVSDGAQEANMNVSQEPPLVSWPEVATKPTLCARKLGGTLPQPASLSQDAKPAASQKETGPNEPLSKASSVEDTGDPALEPRPRPKRRPLSAIFIESIQPQKPGQGGAAAMGKAPPTPPEKTWVRRPRPLSMDLTARFESREALLKKVADETATGPATQHRGPERSNPEPKAGGESLVKAEAPLLSPDSDFLEVARKIQERKEKVLSKQVEQGSLRSAGSPAKVSSTEDQNVGEEKAKLGGEPEKAPKSPSPRLGKGQETMEVKSRVSDGDIRTRAEWTSKGSVKKRLSLFGEESALALAVGCEPPLATSESPSAVPERAGVSVQERIKGWAVENTEAKPQVRRRAFQARPLSADLTKLFSSSASSNEVKYEKYSELSDELAKEPSKKQKEGRGSDEASAPRSCWKPGTFREKSRQTERKDSSNQAPDSCRGESSVGALSSSDSTPEDDAGFQTVRATVFEHHVERHTVADQSGRCRSATSPADMTHVSEPRPRPERGWWLGKDPPEKTIFRKETSRGSENLDTEKLGLTPFLNVDPKQYHTPLLEKRSLGEKHSNNPFLKCSENPPGSQRVEPKYDIMHAVGERVHSQAVPTAPEEKAVTLRSGRSRLSLKGSQLSLEVTSADLECRPDGQAGSVQRASLIWEARGTQEVSGPNPDFREPKDIFGGNCLSPRWTGGTTGNWHKATMVVSDEKDSEVSPEVTSEWSARPCGPEGTCVRTVQAAAREAQHQGPEGAKNKPGGCTSAGERGPPGGCPLDPPRAKDEPSDCRARPRADGLVQKGPLVVTADEGAPRPAQAPEPEARMRRVSPTDQRFERWRRRTLPHDVKFDEFRFLSPEHSSKVEQRCTDFLSPTTGALRKPLLSHSRVEDQEGSPGVSQDPALPAAKRGSPVEPKATFFAVTYQIPDTQKAKSVVRSGSQSLTEHSRKITPPPSPHLLTSTLVSVNPEELPETTGTKNWPQGRERDHTSFPKTLKPTDVPSSPGDRTLDLSTERIIDADTVRIHQRPEDAPGFQNDWKDSGNKTSPSSAPQTTPAFKSRPKASDLVVRRTTEVVSEMVPSKIKDGYRSSVLDIDALMAEYRKQEAQEQMEGPPVETSSLSQERPGQQGGMECRRRSLKEGPEAEGIRKQASFAETNHGSSPSSGKQPAETPETATNTKLSSPLWALPHSAPSEKYPGGPSSGSGGPRKKISGIDEDETKAVASKHHSAKCQNYPAKSRSTSYEDPDSGASVSPKSSPADQKKGTPRKSIVRGEEGRVAQWGDHPPDCGRSPLDVKRAYSEKGPPAKVREGLFIMQEARERRREQRKGRLSLPGESLEAKETKMGHCRRDSGTRDSQKVPLRDLGREDALRDKERPLRQVSPAALGPRRSHSFCKDKRTGAFVDQLKQCFSRRPPEAKDTDTLVQEADSQYGTWTDQRQSGERSTDGTEGLPPSDTCSPKKGDDFSFMDQTSVLDSSALKTRVQLSKRSRRRAPISHSLRRSRVSESESRSPLEEEADSSWMFKDSTEEKSPKREESDEEEKPSRTERTPISHPQRMPVFPGVDPAVLKAQLQKRPEADSPGETPSWAPQPKTPKSPFQLGSRVLPSSMEKDERSEEPSPQWLKDLKSKKRQSLYENQA</sequence>
<feature type="region of interest" description="Disordered" evidence="1">
    <location>
        <begin position="207"/>
        <end position="304"/>
    </location>
</feature>
<evidence type="ECO:0000256" key="1">
    <source>
        <dbReference type="SAM" id="MobiDB-lite"/>
    </source>
</evidence>
<dbReference type="GeneID" id="105301827"/>
<accession>A0A6P3R875</accession>
<feature type="compositionally biased region" description="Low complexity" evidence="1">
    <location>
        <begin position="1109"/>
        <end position="1118"/>
    </location>
</feature>
<protein>
    <submittedName>
        <fullName evidence="4">Uncharacterized protein KIAA1671 homolog</fullName>
    </submittedName>
</protein>
<evidence type="ECO:0000313" key="4">
    <source>
        <dbReference type="RefSeq" id="XP_011372958.1"/>
    </source>
</evidence>
<organism evidence="3 4">
    <name type="scientific">Pteropus vampyrus</name>
    <name type="common">Large flying fox</name>
    <dbReference type="NCBI Taxonomy" id="132908"/>
    <lineage>
        <taxon>Eukaryota</taxon>
        <taxon>Metazoa</taxon>
        <taxon>Chordata</taxon>
        <taxon>Craniata</taxon>
        <taxon>Vertebrata</taxon>
        <taxon>Euteleostomi</taxon>
        <taxon>Mammalia</taxon>
        <taxon>Eutheria</taxon>
        <taxon>Laurasiatheria</taxon>
        <taxon>Chiroptera</taxon>
        <taxon>Yinpterochiroptera</taxon>
        <taxon>Pteropodoidea</taxon>
        <taxon>Pteropodidae</taxon>
        <taxon>Pteropodinae</taxon>
        <taxon>Pteropus</taxon>
    </lineage>
</organism>
<name>A0A6P3R875_PTEVA</name>
<feature type="region of interest" description="Disordered" evidence="1">
    <location>
        <begin position="92"/>
        <end position="119"/>
    </location>
</feature>
<feature type="compositionally biased region" description="Polar residues" evidence="1">
    <location>
        <begin position="533"/>
        <end position="542"/>
    </location>
</feature>
<feature type="region of interest" description="Disordered" evidence="1">
    <location>
        <begin position="1255"/>
        <end position="1549"/>
    </location>
</feature>
<keyword evidence="3" id="KW-1185">Reference proteome</keyword>
<feature type="compositionally biased region" description="Polar residues" evidence="1">
    <location>
        <begin position="1402"/>
        <end position="1411"/>
    </location>
</feature>
<feature type="region of interest" description="Disordered" evidence="1">
    <location>
        <begin position="1081"/>
        <end position="1217"/>
    </location>
</feature>
<feature type="region of interest" description="Disordered" evidence="1">
    <location>
        <begin position="377"/>
        <end position="444"/>
    </location>
</feature>
<gene>
    <name evidence="4" type="primary">KIAA1671</name>
</gene>
<feature type="region of interest" description="Disordered" evidence="1">
    <location>
        <begin position="531"/>
        <end position="680"/>
    </location>
</feature>
<feature type="compositionally biased region" description="Basic and acidic residues" evidence="1">
    <location>
        <begin position="933"/>
        <end position="948"/>
    </location>
</feature>
<feature type="compositionally biased region" description="Polar residues" evidence="1">
    <location>
        <begin position="1579"/>
        <end position="1590"/>
    </location>
</feature>
<reference evidence="4" key="1">
    <citation type="submission" date="2025-08" db="UniProtKB">
        <authorList>
            <consortium name="RefSeq"/>
        </authorList>
    </citation>
    <scope>IDENTIFICATION</scope>
    <source>
        <tissue evidence="4">Kidney</tissue>
    </source>
</reference>
<feature type="region of interest" description="Disordered" evidence="1">
    <location>
        <begin position="317"/>
        <end position="363"/>
    </location>
</feature>
<dbReference type="Pfam" id="PF15327">
    <property type="entry name" value="Tankyrase_bdg_C"/>
    <property type="match status" value="1"/>
</dbReference>
<dbReference type="InterPro" id="IPR040006">
    <property type="entry name" value="TNKS1BP1-like"/>
</dbReference>
<dbReference type="KEGG" id="pvp:105301827"/>
<feature type="compositionally biased region" description="Basic and acidic residues" evidence="1">
    <location>
        <begin position="407"/>
        <end position="421"/>
    </location>
</feature>
<feature type="compositionally biased region" description="Basic and acidic residues" evidence="1">
    <location>
        <begin position="583"/>
        <end position="596"/>
    </location>
</feature>
<feature type="compositionally biased region" description="Basic and acidic residues" evidence="1">
    <location>
        <begin position="543"/>
        <end position="570"/>
    </location>
</feature>
<feature type="region of interest" description="Disordered" evidence="1">
    <location>
        <begin position="895"/>
        <end position="986"/>
    </location>
</feature>
<feature type="compositionally biased region" description="Basic and acidic residues" evidence="1">
    <location>
        <begin position="1677"/>
        <end position="1702"/>
    </location>
</feature>
<dbReference type="RefSeq" id="XP_011372958.1">
    <property type="nucleotide sequence ID" value="XM_011374656.2"/>
</dbReference>
<feature type="compositionally biased region" description="Basic and acidic residues" evidence="1">
    <location>
        <begin position="1284"/>
        <end position="1300"/>
    </location>
</feature>
<feature type="compositionally biased region" description="Polar residues" evidence="1">
    <location>
        <begin position="1620"/>
        <end position="1636"/>
    </location>
</feature>
<dbReference type="InterPro" id="IPR032764">
    <property type="entry name" value="Tankyrase-bd_C"/>
</dbReference>
<dbReference type="CTD" id="85379"/>
<feature type="compositionally biased region" description="Basic and acidic residues" evidence="1">
    <location>
        <begin position="1489"/>
        <end position="1529"/>
    </location>
</feature>
<dbReference type="PANTHER" id="PTHR22042:SF3">
    <property type="entry name" value="RIKEN CDNA 2900026A02 GENE"/>
    <property type="match status" value="1"/>
</dbReference>
<dbReference type="PANTHER" id="PTHR22042">
    <property type="entry name" value="TANKYRASE 1 BINDING PROTEIN"/>
    <property type="match status" value="1"/>
</dbReference>
<dbReference type="OrthoDB" id="9950932at2759"/>
<feature type="compositionally biased region" description="Basic and acidic residues" evidence="1">
    <location>
        <begin position="1159"/>
        <end position="1182"/>
    </location>
</feature>
<feature type="compositionally biased region" description="Basic residues" evidence="1">
    <location>
        <begin position="1637"/>
        <end position="1654"/>
    </location>
</feature>
<proteinExistence type="predicted"/>
<feature type="region of interest" description="Disordered" evidence="1">
    <location>
        <begin position="1561"/>
        <end position="1791"/>
    </location>
</feature>
<feature type="compositionally biased region" description="Basic and acidic residues" evidence="1">
    <location>
        <begin position="433"/>
        <end position="444"/>
    </location>
</feature>
<feature type="compositionally biased region" description="Basic and acidic residues" evidence="1">
    <location>
        <begin position="661"/>
        <end position="671"/>
    </location>
</feature>
<dbReference type="Proteomes" id="UP000515202">
    <property type="component" value="Unplaced"/>
</dbReference>
<feature type="compositionally biased region" description="Polar residues" evidence="1">
    <location>
        <begin position="383"/>
        <end position="404"/>
    </location>
</feature>